<dbReference type="RefSeq" id="WP_377370994.1">
    <property type="nucleotide sequence ID" value="NZ_JAOTJD010000036.1"/>
</dbReference>
<dbReference type="InterPro" id="IPR029063">
    <property type="entry name" value="SAM-dependent_MTases_sf"/>
</dbReference>
<dbReference type="SUPFAM" id="SSF53335">
    <property type="entry name" value="S-adenosyl-L-methionine-dependent methyltransferases"/>
    <property type="match status" value="1"/>
</dbReference>
<evidence type="ECO:0000313" key="7">
    <source>
        <dbReference type="EMBL" id="MFD3265594.1"/>
    </source>
</evidence>
<feature type="domain" description="Methyltransferase small" evidence="6">
    <location>
        <begin position="133"/>
        <end position="295"/>
    </location>
</feature>
<reference evidence="7 8" key="1">
    <citation type="submission" date="2022-09" db="EMBL/GenBank/DDBJ databases">
        <title>New species of Phenylobacterium.</title>
        <authorList>
            <person name="Mieszkin S."/>
        </authorList>
    </citation>
    <scope>NUCLEOTIDE SEQUENCE [LARGE SCALE GENOMIC DNA]</scope>
    <source>
        <strain evidence="7 8">HK31-G</strain>
    </source>
</reference>
<evidence type="ECO:0000256" key="5">
    <source>
        <dbReference type="ARBA" id="ARBA00022691"/>
    </source>
</evidence>
<dbReference type="PANTHER" id="PTHR47816">
    <property type="entry name" value="RIBOSOMAL RNA SMALL SUBUNIT METHYLTRANSFERASE C"/>
    <property type="match status" value="1"/>
</dbReference>
<dbReference type="CDD" id="cd02440">
    <property type="entry name" value="AdoMet_MTases"/>
    <property type="match status" value="1"/>
</dbReference>
<proteinExistence type="predicted"/>
<sequence length="298" mass="31542">MAAAIVYGTPPHNLVDVPTGALQVSPILPGSMALESLAEASLDEAVVSAPPGTAERDYVLAQALRVLKPGGRLTAFAAKDKGGSRLKKSLEAFGCEVFEESRKHNRICTVERPETVAGLDAVLAKGAPQQMGQLWSQPGVFSWDRVDPGSALLLASLPPLKGRGADFGAGIGILALTVLASPDVKSLVLVDVDRRAVEAATRNVTDPRATILWADVRQAGLTDLDFVVMNPPFHDGGAEDRALGVAFIETAAKALRKGGSCWLTANRHLPYERPLAAAFSKVELRAEAGGYKIYEARK</sequence>
<dbReference type="PANTHER" id="PTHR47816:SF4">
    <property type="entry name" value="RIBOSOMAL RNA SMALL SUBUNIT METHYLTRANSFERASE C"/>
    <property type="match status" value="1"/>
</dbReference>
<dbReference type="InterPro" id="IPR007848">
    <property type="entry name" value="Small_mtfrase_dom"/>
</dbReference>
<evidence type="ECO:0000256" key="2">
    <source>
        <dbReference type="ARBA" id="ARBA00022552"/>
    </source>
</evidence>
<dbReference type="EMBL" id="JAOTJD010000036">
    <property type="protein sequence ID" value="MFD3265594.1"/>
    <property type="molecule type" value="Genomic_DNA"/>
</dbReference>
<dbReference type="Gene3D" id="3.40.50.150">
    <property type="entry name" value="Vaccinia Virus protein VP39"/>
    <property type="match status" value="2"/>
</dbReference>
<dbReference type="Pfam" id="PF05175">
    <property type="entry name" value="MTS"/>
    <property type="match status" value="1"/>
</dbReference>
<keyword evidence="8" id="KW-1185">Reference proteome</keyword>
<evidence type="ECO:0000313" key="8">
    <source>
        <dbReference type="Proteomes" id="UP001598130"/>
    </source>
</evidence>
<dbReference type="InterPro" id="IPR002052">
    <property type="entry name" value="DNA_methylase_N6_adenine_CS"/>
</dbReference>
<keyword evidence="1" id="KW-0963">Cytoplasm</keyword>
<keyword evidence="2" id="KW-0698">rRNA processing</keyword>
<dbReference type="GO" id="GO:0008168">
    <property type="term" value="F:methyltransferase activity"/>
    <property type="evidence" value="ECO:0007669"/>
    <property type="project" value="UniProtKB-KW"/>
</dbReference>
<name>A0ABW6CS20_9CAUL</name>
<protein>
    <submittedName>
        <fullName evidence="7">Class I SAM-dependent methyltransferase</fullName>
    </submittedName>
</protein>
<accession>A0ABW6CS20</accession>
<dbReference type="GO" id="GO:0032259">
    <property type="term" value="P:methylation"/>
    <property type="evidence" value="ECO:0007669"/>
    <property type="project" value="UniProtKB-KW"/>
</dbReference>
<comment type="caution">
    <text evidence="7">The sequence shown here is derived from an EMBL/GenBank/DDBJ whole genome shotgun (WGS) entry which is preliminary data.</text>
</comment>
<dbReference type="InterPro" id="IPR046977">
    <property type="entry name" value="RsmC/RlmG"/>
</dbReference>
<keyword evidence="3 7" id="KW-0489">Methyltransferase</keyword>
<evidence type="ECO:0000256" key="3">
    <source>
        <dbReference type="ARBA" id="ARBA00022603"/>
    </source>
</evidence>
<keyword evidence="4" id="KW-0808">Transferase</keyword>
<organism evidence="7 8">
    <name type="scientific">Phenylobacterium ferrooxidans</name>
    <dbReference type="NCBI Taxonomy" id="2982689"/>
    <lineage>
        <taxon>Bacteria</taxon>
        <taxon>Pseudomonadati</taxon>
        <taxon>Pseudomonadota</taxon>
        <taxon>Alphaproteobacteria</taxon>
        <taxon>Caulobacterales</taxon>
        <taxon>Caulobacteraceae</taxon>
        <taxon>Phenylobacterium</taxon>
    </lineage>
</organism>
<evidence type="ECO:0000259" key="6">
    <source>
        <dbReference type="Pfam" id="PF05175"/>
    </source>
</evidence>
<gene>
    <name evidence="7" type="ORF">OCL97_16675</name>
</gene>
<keyword evidence="5" id="KW-0949">S-adenosyl-L-methionine</keyword>
<evidence type="ECO:0000256" key="1">
    <source>
        <dbReference type="ARBA" id="ARBA00022490"/>
    </source>
</evidence>
<dbReference type="Proteomes" id="UP001598130">
    <property type="component" value="Unassembled WGS sequence"/>
</dbReference>
<dbReference type="PROSITE" id="PS00092">
    <property type="entry name" value="N6_MTASE"/>
    <property type="match status" value="1"/>
</dbReference>
<evidence type="ECO:0000256" key="4">
    <source>
        <dbReference type="ARBA" id="ARBA00022679"/>
    </source>
</evidence>